<feature type="region of interest" description="Disordered" evidence="1">
    <location>
        <begin position="674"/>
        <end position="720"/>
    </location>
</feature>
<evidence type="ECO:0000313" key="2">
    <source>
        <dbReference type="EMBL" id="KAG5172472.1"/>
    </source>
</evidence>
<feature type="compositionally biased region" description="Polar residues" evidence="1">
    <location>
        <begin position="690"/>
        <end position="707"/>
    </location>
</feature>
<protein>
    <submittedName>
        <fullName evidence="2">Uncharacterized protein</fullName>
    </submittedName>
</protein>
<feature type="compositionally biased region" description="Low complexity" evidence="1">
    <location>
        <begin position="165"/>
        <end position="185"/>
    </location>
</feature>
<feature type="region of interest" description="Disordered" evidence="1">
    <location>
        <begin position="408"/>
        <end position="541"/>
    </location>
</feature>
<dbReference type="EMBL" id="JAFIQS010000002">
    <property type="protein sequence ID" value="KAG5172472.1"/>
    <property type="molecule type" value="Genomic_DNA"/>
</dbReference>
<gene>
    <name evidence="2" type="ORF">JR316_001973</name>
</gene>
<proteinExistence type="predicted"/>
<feature type="compositionally biased region" description="Pro residues" evidence="1">
    <location>
        <begin position="415"/>
        <end position="424"/>
    </location>
</feature>
<comment type="caution">
    <text evidence="2">The sequence shown here is derived from an EMBL/GenBank/DDBJ whole genome shotgun (WGS) entry which is preliminary data.</text>
</comment>
<evidence type="ECO:0000256" key="1">
    <source>
        <dbReference type="SAM" id="MobiDB-lite"/>
    </source>
</evidence>
<accession>A0A8H8CN18</accession>
<name>A0A8H8CN18_PSICU</name>
<feature type="compositionally biased region" description="Low complexity" evidence="1">
    <location>
        <begin position="201"/>
        <end position="218"/>
    </location>
</feature>
<dbReference type="OrthoDB" id="3215534at2759"/>
<dbReference type="AlphaFoldDB" id="A0A8H8CN18"/>
<feature type="compositionally biased region" description="Polar residues" evidence="1">
    <location>
        <begin position="477"/>
        <end position="489"/>
    </location>
</feature>
<feature type="compositionally biased region" description="Low complexity" evidence="1">
    <location>
        <begin position="19"/>
        <end position="28"/>
    </location>
</feature>
<reference evidence="2" key="1">
    <citation type="submission" date="2021-02" db="EMBL/GenBank/DDBJ databases">
        <title>Psilocybe cubensis genome.</title>
        <authorList>
            <person name="Mckernan K.J."/>
            <person name="Crawford S."/>
            <person name="Trippe A."/>
            <person name="Kane L.T."/>
            <person name="Mclaughlin S."/>
        </authorList>
    </citation>
    <scope>NUCLEOTIDE SEQUENCE [LARGE SCALE GENOMIC DNA]</scope>
    <source>
        <strain evidence="2">MGC-MH-2018</strain>
    </source>
</reference>
<sequence>MRNSYDGEIGRGRRTGNDSSSSRESSLSAKAPKRQFSPVGSDSGEPQTPVESAPVTHSPPPDRPIIRQAVAFATDKPPQNIETYEATPPPVEAVRFLPGQEVPPPTKKKSKRVRKGDLFSSQTSKFRIDTYDPTPSTQPPIAHGNGPYSSLYRGTPAPPKPPRKASPTPTATSSTYATTRSATSSNPPSVYAPPYPISSRPLQPLLPSIGSGSPSVPSTRPGARHGEMDGRPPHQNNYYASHPLPPGPNAPGSQGPSPYYRHDYEKGTWNSDPSRSSRHHHKKDPGRSHSNSEPAPRSKHPLRMVTLLIQDLRSGTIDHQLAEVKVPLRLADDKGTSYWADAQDIAEQLQRGPSRIDGPAKVYTPRGKYRQFILRVSRDNEDDFISANVAVAGDKTIDLVVEISEIPKNDQLLPPGRPPPPPQIPSGLLDSPNPYEEYEQERRTEYWPSKPQHDQIQDARKRANSPSFDDYDGVDSPSPSKFTRHSYPSESVRHDSHRQRSLEGTASSVVSSGVTDISKENHQSASIPATPPLPSSPRPSAEAEFMRILKDQVREYQPRGFLDFFRSNAGTTLVDTLSQYEYFTNICRKFIGMKIDQFPNPVEEKHILKLLKVDSDLTFAQDCADTLRLMPLYGVPQASRHDPKIPQMINAKFAGTREQARKDLLALLHRSDNIWNNRSPDEPRPPENKSPVSSADSNTVAPQSEPNPTVARVNKSMFVD</sequence>
<feature type="compositionally biased region" description="Basic and acidic residues" evidence="1">
    <location>
        <begin position="440"/>
        <end position="461"/>
    </location>
</feature>
<organism evidence="2">
    <name type="scientific">Psilocybe cubensis</name>
    <name type="common">Psychedelic mushroom</name>
    <name type="synonym">Stropharia cubensis</name>
    <dbReference type="NCBI Taxonomy" id="181762"/>
    <lineage>
        <taxon>Eukaryota</taxon>
        <taxon>Fungi</taxon>
        <taxon>Dikarya</taxon>
        <taxon>Basidiomycota</taxon>
        <taxon>Agaricomycotina</taxon>
        <taxon>Agaricomycetes</taxon>
        <taxon>Agaricomycetidae</taxon>
        <taxon>Agaricales</taxon>
        <taxon>Agaricineae</taxon>
        <taxon>Strophariaceae</taxon>
        <taxon>Psilocybe</taxon>
    </lineage>
</organism>
<feature type="compositionally biased region" description="Polar residues" evidence="1">
    <location>
        <begin position="38"/>
        <end position="50"/>
    </location>
</feature>
<feature type="compositionally biased region" description="Basic and acidic residues" evidence="1">
    <location>
        <begin position="491"/>
        <end position="501"/>
    </location>
</feature>
<feature type="region of interest" description="Disordered" evidence="1">
    <location>
        <begin position="1"/>
        <end position="301"/>
    </location>
</feature>